<evidence type="ECO:0000313" key="2">
    <source>
        <dbReference type="EMBL" id="KAK7069027.1"/>
    </source>
</evidence>
<keyword evidence="3" id="KW-1185">Reference proteome</keyword>
<dbReference type="EMBL" id="JAXCGZ010017048">
    <property type="protein sequence ID" value="KAK7069027.1"/>
    <property type="molecule type" value="Genomic_DNA"/>
</dbReference>
<dbReference type="AlphaFoldDB" id="A0AAN8WMW9"/>
<feature type="chain" id="PRO_5042879517" evidence="1">
    <location>
        <begin position="19"/>
        <end position="168"/>
    </location>
</feature>
<reference evidence="2 3" key="1">
    <citation type="submission" date="2023-11" db="EMBL/GenBank/DDBJ databases">
        <title>Halocaridina rubra genome assembly.</title>
        <authorList>
            <person name="Smith C."/>
        </authorList>
    </citation>
    <scope>NUCLEOTIDE SEQUENCE [LARGE SCALE GENOMIC DNA]</scope>
    <source>
        <strain evidence="2">EP-1</strain>
        <tissue evidence="2">Whole</tissue>
    </source>
</reference>
<organism evidence="2 3">
    <name type="scientific">Halocaridina rubra</name>
    <name type="common">Hawaiian red shrimp</name>
    <dbReference type="NCBI Taxonomy" id="373956"/>
    <lineage>
        <taxon>Eukaryota</taxon>
        <taxon>Metazoa</taxon>
        <taxon>Ecdysozoa</taxon>
        <taxon>Arthropoda</taxon>
        <taxon>Crustacea</taxon>
        <taxon>Multicrustacea</taxon>
        <taxon>Malacostraca</taxon>
        <taxon>Eumalacostraca</taxon>
        <taxon>Eucarida</taxon>
        <taxon>Decapoda</taxon>
        <taxon>Pleocyemata</taxon>
        <taxon>Caridea</taxon>
        <taxon>Atyoidea</taxon>
        <taxon>Atyidae</taxon>
        <taxon>Halocaridina</taxon>
    </lineage>
</organism>
<feature type="non-terminal residue" evidence="2">
    <location>
        <position position="168"/>
    </location>
</feature>
<gene>
    <name evidence="2" type="ORF">SK128_007340</name>
</gene>
<feature type="signal peptide" evidence="1">
    <location>
        <begin position="1"/>
        <end position="18"/>
    </location>
</feature>
<sequence length="168" mass="18902">MRLFGTGLFLAIVALAGAWDTKFKSSSCYSSPGSTSATLADLVEDRMPLSMESFVALLEKYERQHTYVNPDAVAESLVNRYRVDGITYNAEGNPGLKWPTQEIEEVDKQTLTKKVLMPVQVVPPDTFDPREECALHFMTSHSTDIYPHPGLDSLWDGRYRRSLYGYDA</sequence>
<evidence type="ECO:0000313" key="3">
    <source>
        <dbReference type="Proteomes" id="UP001381693"/>
    </source>
</evidence>
<dbReference type="Proteomes" id="UP001381693">
    <property type="component" value="Unassembled WGS sequence"/>
</dbReference>
<comment type="caution">
    <text evidence="2">The sequence shown here is derived from an EMBL/GenBank/DDBJ whole genome shotgun (WGS) entry which is preliminary data.</text>
</comment>
<accession>A0AAN8WMW9</accession>
<protein>
    <submittedName>
        <fullName evidence="2">Uncharacterized protein</fullName>
    </submittedName>
</protein>
<evidence type="ECO:0000256" key="1">
    <source>
        <dbReference type="SAM" id="SignalP"/>
    </source>
</evidence>
<name>A0AAN8WMW9_HALRR</name>
<keyword evidence="1" id="KW-0732">Signal</keyword>
<proteinExistence type="predicted"/>